<dbReference type="Proteomes" id="UP001603857">
    <property type="component" value="Unassembled WGS sequence"/>
</dbReference>
<dbReference type="GO" id="GO:0006995">
    <property type="term" value="P:cellular response to nitrogen starvation"/>
    <property type="evidence" value="ECO:0007669"/>
    <property type="project" value="UniProtKB-ARBA"/>
</dbReference>
<keyword evidence="5" id="KW-0372">Hormone</keyword>
<dbReference type="EMBL" id="JBGMDY010000005">
    <property type="protein sequence ID" value="KAL2333578.1"/>
    <property type="molecule type" value="Genomic_DNA"/>
</dbReference>
<evidence type="ECO:0000313" key="11">
    <source>
        <dbReference type="Proteomes" id="UP001603857"/>
    </source>
</evidence>
<evidence type="ECO:0000256" key="9">
    <source>
        <dbReference type="SAM" id="SignalP"/>
    </source>
</evidence>
<reference evidence="10 11" key="1">
    <citation type="submission" date="2024-08" db="EMBL/GenBank/DDBJ databases">
        <title>Insights into the chromosomal genome structure of Flemingia macrophylla.</title>
        <authorList>
            <person name="Ding Y."/>
            <person name="Zhao Y."/>
            <person name="Bi W."/>
            <person name="Wu M."/>
            <person name="Zhao G."/>
            <person name="Gong Y."/>
            <person name="Li W."/>
            <person name="Zhang P."/>
        </authorList>
    </citation>
    <scope>NUCLEOTIDE SEQUENCE [LARGE SCALE GENOMIC DNA]</scope>
    <source>
        <strain evidence="10">DYQJB</strain>
        <tissue evidence="10">Leaf</tissue>
    </source>
</reference>
<keyword evidence="3" id="KW-0052">Apoplast</keyword>
<feature type="region of interest" description="Disordered" evidence="8">
    <location>
        <begin position="58"/>
        <end position="97"/>
    </location>
</feature>
<dbReference type="AlphaFoldDB" id="A0ABD1MCQ8"/>
<evidence type="ECO:0000256" key="8">
    <source>
        <dbReference type="SAM" id="MobiDB-lite"/>
    </source>
</evidence>
<dbReference type="PANTHER" id="PTHR33348">
    <property type="entry name" value="PRECURSOR OF CEP5"/>
    <property type="match status" value="1"/>
</dbReference>
<proteinExistence type="inferred from homology"/>
<dbReference type="GO" id="GO:1902025">
    <property type="term" value="P:nitrate import"/>
    <property type="evidence" value="ECO:0007669"/>
    <property type="project" value="UniProtKB-ARBA"/>
</dbReference>
<feature type="chain" id="PRO_5044759616" evidence="9">
    <location>
        <begin position="28"/>
        <end position="97"/>
    </location>
</feature>
<dbReference type="GO" id="GO:0005179">
    <property type="term" value="F:hormone activity"/>
    <property type="evidence" value="ECO:0007669"/>
    <property type="project" value="UniProtKB-KW"/>
</dbReference>
<keyword evidence="4" id="KW-0964">Secreted</keyword>
<comment type="similarity">
    <text evidence="2">Belongs to the C-terminally encoded plant signaling peptide (CEP) family.</text>
</comment>
<sequence length="97" mass="10409">MARNKFIFFMMFVAPIILDQGFHVTEGRYLKHNEGNQHLVKCKDHDCGISATTVSPLTPSTSMVGATGAAPPPGHGVDDFRPTTPGHSPGVGHLIQN</sequence>
<evidence type="ECO:0000313" key="10">
    <source>
        <dbReference type="EMBL" id="KAL2333578.1"/>
    </source>
</evidence>
<evidence type="ECO:0000256" key="3">
    <source>
        <dbReference type="ARBA" id="ARBA00022523"/>
    </source>
</evidence>
<organism evidence="10 11">
    <name type="scientific">Flemingia macrophylla</name>
    <dbReference type="NCBI Taxonomy" id="520843"/>
    <lineage>
        <taxon>Eukaryota</taxon>
        <taxon>Viridiplantae</taxon>
        <taxon>Streptophyta</taxon>
        <taxon>Embryophyta</taxon>
        <taxon>Tracheophyta</taxon>
        <taxon>Spermatophyta</taxon>
        <taxon>Magnoliopsida</taxon>
        <taxon>eudicotyledons</taxon>
        <taxon>Gunneridae</taxon>
        <taxon>Pentapetalae</taxon>
        <taxon>rosids</taxon>
        <taxon>fabids</taxon>
        <taxon>Fabales</taxon>
        <taxon>Fabaceae</taxon>
        <taxon>Papilionoideae</taxon>
        <taxon>50 kb inversion clade</taxon>
        <taxon>NPAAA clade</taxon>
        <taxon>indigoferoid/millettioid clade</taxon>
        <taxon>Phaseoleae</taxon>
        <taxon>Flemingia</taxon>
    </lineage>
</organism>
<evidence type="ECO:0000256" key="6">
    <source>
        <dbReference type="ARBA" id="ARBA00022729"/>
    </source>
</evidence>
<comment type="caution">
    <text evidence="10">The sequence shown here is derived from an EMBL/GenBank/DDBJ whole genome shotgun (WGS) entry which is preliminary data.</text>
</comment>
<evidence type="ECO:0000256" key="2">
    <source>
        <dbReference type="ARBA" id="ARBA00008963"/>
    </source>
</evidence>
<gene>
    <name evidence="10" type="ORF">Fmac_014791</name>
</gene>
<keyword evidence="7" id="KW-0379">Hydroxylation</keyword>
<accession>A0ABD1MCQ8</accession>
<evidence type="ECO:0000256" key="7">
    <source>
        <dbReference type="ARBA" id="ARBA00023278"/>
    </source>
</evidence>
<comment type="subcellular location">
    <subcellularLocation>
        <location evidence="1">Secreted</location>
        <location evidence="1">Extracellular space</location>
        <location evidence="1">Apoplast</location>
    </subcellularLocation>
</comment>
<feature type="signal peptide" evidence="9">
    <location>
        <begin position="1"/>
        <end position="27"/>
    </location>
</feature>
<keyword evidence="11" id="KW-1185">Reference proteome</keyword>
<dbReference type="PANTHER" id="PTHR33348:SF40">
    <property type="entry name" value="PRECURSOR OF CEP3"/>
    <property type="match status" value="1"/>
</dbReference>
<evidence type="ECO:0000256" key="5">
    <source>
        <dbReference type="ARBA" id="ARBA00022702"/>
    </source>
</evidence>
<dbReference type="GO" id="GO:0048046">
    <property type="term" value="C:apoplast"/>
    <property type="evidence" value="ECO:0007669"/>
    <property type="project" value="UniProtKB-SubCell"/>
</dbReference>
<protein>
    <submittedName>
        <fullName evidence="10">Uncharacterized protein</fullName>
    </submittedName>
</protein>
<evidence type="ECO:0000256" key="1">
    <source>
        <dbReference type="ARBA" id="ARBA00004271"/>
    </source>
</evidence>
<name>A0ABD1MCQ8_9FABA</name>
<evidence type="ECO:0000256" key="4">
    <source>
        <dbReference type="ARBA" id="ARBA00022525"/>
    </source>
</evidence>
<dbReference type="InterPro" id="IPR033250">
    <property type="entry name" value="CEP"/>
</dbReference>
<keyword evidence="6 9" id="KW-0732">Signal</keyword>